<keyword evidence="2" id="KW-1133">Transmembrane helix</keyword>
<gene>
    <name evidence="3" type="ORF">F7R91_21990</name>
</gene>
<name>A0A6H9UXJ5_9ACTN</name>
<keyword evidence="2" id="KW-0472">Membrane</keyword>
<sequence length="152" mass="15767">MPSNDVRILLQAAVPTAAVGAVAAVVSAVVAGGKGAIGAVVATLVVIVFMGLGLYVLQRTAKSLPHLFQAMGLMLYAAQILLLFVFVAAFKDTTLFHPKSFALTLVAATLVWIAAQTRAHMKSKILYVEPDSTPTSTASSTGDKPDKSGHSS</sequence>
<comment type="caution">
    <text evidence="3">The sequence shown here is derived from an EMBL/GenBank/DDBJ whole genome shotgun (WGS) entry which is preliminary data.</text>
</comment>
<feature type="transmembrane region" description="Helical" evidence="2">
    <location>
        <begin position="69"/>
        <end position="90"/>
    </location>
</feature>
<reference evidence="3 4" key="1">
    <citation type="submission" date="2019-09" db="EMBL/GenBank/DDBJ databases">
        <title>Screening of Novel Bioactive Compounds from Soil-Associated.</title>
        <authorList>
            <person name="Zhao S."/>
        </authorList>
    </citation>
    <scope>NUCLEOTIDE SEQUENCE [LARGE SCALE GENOMIC DNA]</scope>
    <source>
        <strain evidence="3 4">HIT-DPA4</strain>
    </source>
</reference>
<proteinExistence type="predicted"/>
<accession>A0A6H9UXJ5</accession>
<dbReference type="RefSeq" id="WP_150950805.1">
    <property type="nucleotide sequence ID" value="NZ_VZRB01000015.1"/>
</dbReference>
<evidence type="ECO:0008006" key="5">
    <source>
        <dbReference type="Google" id="ProtNLM"/>
    </source>
</evidence>
<feature type="compositionally biased region" description="Low complexity" evidence="1">
    <location>
        <begin position="132"/>
        <end position="141"/>
    </location>
</feature>
<feature type="transmembrane region" description="Helical" evidence="2">
    <location>
        <begin position="37"/>
        <end position="57"/>
    </location>
</feature>
<keyword evidence="4" id="KW-1185">Reference proteome</keyword>
<dbReference type="Proteomes" id="UP000442707">
    <property type="component" value="Unassembled WGS sequence"/>
</dbReference>
<evidence type="ECO:0000256" key="1">
    <source>
        <dbReference type="SAM" id="MobiDB-lite"/>
    </source>
</evidence>
<evidence type="ECO:0000256" key="2">
    <source>
        <dbReference type="SAM" id="Phobius"/>
    </source>
</evidence>
<protein>
    <recommendedName>
        <fullName evidence="5">ATP synthase I</fullName>
    </recommendedName>
</protein>
<keyword evidence="2" id="KW-0812">Transmembrane</keyword>
<dbReference type="EMBL" id="VZRB01000015">
    <property type="protein sequence ID" value="KAB1144488.1"/>
    <property type="molecule type" value="Genomic_DNA"/>
</dbReference>
<feature type="region of interest" description="Disordered" evidence="1">
    <location>
        <begin position="130"/>
        <end position="152"/>
    </location>
</feature>
<evidence type="ECO:0000313" key="4">
    <source>
        <dbReference type="Proteomes" id="UP000442707"/>
    </source>
</evidence>
<dbReference type="AlphaFoldDB" id="A0A6H9UXJ5"/>
<feature type="transmembrane region" description="Helical" evidence="2">
    <location>
        <begin position="96"/>
        <end position="115"/>
    </location>
</feature>
<organism evidence="3 4">
    <name type="scientific">Streptomyces luteolifulvus</name>
    <dbReference type="NCBI Taxonomy" id="2615112"/>
    <lineage>
        <taxon>Bacteria</taxon>
        <taxon>Bacillati</taxon>
        <taxon>Actinomycetota</taxon>
        <taxon>Actinomycetes</taxon>
        <taxon>Kitasatosporales</taxon>
        <taxon>Streptomycetaceae</taxon>
        <taxon>Streptomyces</taxon>
    </lineage>
</organism>
<evidence type="ECO:0000313" key="3">
    <source>
        <dbReference type="EMBL" id="KAB1144488.1"/>
    </source>
</evidence>
<feature type="compositionally biased region" description="Basic and acidic residues" evidence="1">
    <location>
        <begin position="143"/>
        <end position="152"/>
    </location>
</feature>